<reference evidence="1 2" key="2">
    <citation type="submission" date="2018-11" db="EMBL/GenBank/DDBJ databases">
        <authorList>
            <consortium name="Pathogen Informatics"/>
        </authorList>
    </citation>
    <scope>NUCLEOTIDE SEQUENCE [LARGE SCALE GENOMIC DNA]</scope>
</reference>
<evidence type="ECO:0000313" key="2">
    <source>
        <dbReference type="Proteomes" id="UP000267096"/>
    </source>
</evidence>
<dbReference type="AlphaFoldDB" id="A0A0M3KGW8"/>
<keyword evidence="2" id="KW-1185">Reference proteome</keyword>
<sequence length="95" mass="10776">MGRKLVTLRRIVLLLLGAVCLVSLMAMVIDAPSRPNYADVDVPWIPDFLSHSEGKANAPWNPDIRLLFDTIRRKKSFVNFDSGKSNEMFAPIDRF</sequence>
<organism evidence="3">
    <name type="scientific">Anisakis simplex</name>
    <name type="common">Herring worm</name>
    <dbReference type="NCBI Taxonomy" id="6269"/>
    <lineage>
        <taxon>Eukaryota</taxon>
        <taxon>Metazoa</taxon>
        <taxon>Ecdysozoa</taxon>
        <taxon>Nematoda</taxon>
        <taxon>Chromadorea</taxon>
        <taxon>Rhabditida</taxon>
        <taxon>Spirurina</taxon>
        <taxon>Ascaridomorpha</taxon>
        <taxon>Ascaridoidea</taxon>
        <taxon>Anisakidae</taxon>
        <taxon>Anisakis</taxon>
        <taxon>Anisakis simplex complex</taxon>
    </lineage>
</organism>
<protein>
    <submittedName>
        <fullName evidence="3">Peptide ABC transporter permease</fullName>
    </submittedName>
</protein>
<name>A0A0M3KGW8_ANISI</name>
<reference evidence="3" key="1">
    <citation type="submission" date="2017-02" db="UniProtKB">
        <authorList>
            <consortium name="WormBaseParasite"/>
        </authorList>
    </citation>
    <scope>IDENTIFICATION</scope>
</reference>
<proteinExistence type="predicted"/>
<dbReference type="WBParaSite" id="ASIM_0002023201-mRNA-1">
    <property type="protein sequence ID" value="ASIM_0002023201-mRNA-1"/>
    <property type="gene ID" value="ASIM_0002023201"/>
</dbReference>
<evidence type="ECO:0000313" key="3">
    <source>
        <dbReference type="WBParaSite" id="ASIM_0002023201-mRNA-1"/>
    </source>
</evidence>
<gene>
    <name evidence="1" type="ORF">ASIM_LOCUS19617</name>
</gene>
<dbReference type="Proteomes" id="UP000267096">
    <property type="component" value="Unassembled WGS sequence"/>
</dbReference>
<dbReference type="EMBL" id="UYRR01037597">
    <property type="protein sequence ID" value="VDK70879.1"/>
    <property type="molecule type" value="Genomic_DNA"/>
</dbReference>
<accession>A0A0M3KGW8</accession>
<evidence type="ECO:0000313" key="1">
    <source>
        <dbReference type="EMBL" id="VDK70879.1"/>
    </source>
</evidence>